<evidence type="ECO:0000313" key="5">
    <source>
        <dbReference type="Proteomes" id="UP000562682"/>
    </source>
</evidence>
<keyword evidence="5" id="KW-1185">Reference proteome</keyword>
<comment type="caution">
    <text evidence="4">The sequence shown here is derived from an EMBL/GenBank/DDBJ whole genome shotgun (WGS) entry which is preliminary data.</text>
</comment>
<dbReference type="EMBL" id="JAAOAK010000271">
    <property type="protein sequence ID" value="KAF5678170.1"/>
    <property type="molecule type" value="Genomic_DNA"/>
</dbReference>
<dbReference type="InterPro" id="IPR000868">
    <property type="entry name" value="Isochorismatase-like_dom"/>
</dbReference>
<reference evidence="4 5" key="1">
    <citation type="submission" date="2020-05" db="EMBL/GenBank/DDBJ databases">
        <title>Identification and distribution of gene clusters putatively required for synthesis of sphingolipid metabolism inhibitors in phylogenetically diverse species of the filamentous fungus Fusarium.</title>
        <authorList>
            <person name="Kim H.-S."/>
            <person name="Busman M."/>
            <person name="Brown D.W."/>
            <person name="Divon H."/>
            <person name="Uhlig S."/>
            <person name="Proctor R.H."/>
        </authorList>
    </citation>
    <scope>NUCLEOTIDE SEQUENCE [LARGE SCALE GENOMIC DNA]</scope>
    <source>
        <strain evidence="4 5">NRRL 25311</strain>
    </source>
</reference>
<dbReference type="SUPFAM" id="SSF52499">
    <property type="entry name" value="Isochorismatase-like hydrolases"/>
    <property type="match status" value="1"/>
</dbReference>
<dbReference type="InterPro" id="IPR050272">
    <property type="entry name" value="Isochorismatase-like_hydrls"/>
</dbReference>
<dbReference type="Proteomes" id="UP000562682">
    <property type="component" value="Unassembled WGS sequence"/>
</dbReference>
<sequence length="249" mass="27313">MSSPFYVPVSLDHTTLLLSDVQSQILRRFSQEDQASYLGKVLKLLNFFRSEIKSRRASAKSKDSHSLYDDVPLIIHHTLPFNINSNAFVSPYNKLASWVAKLEAGGAFANAPSDPHRPHYGVPAELVPPGGWGGKDEILLGKLQPNCFGSSDLLAYLRARGIRHVVLVGLTTMGSILSSASAGAELDFHVICVEDGIIDDDPEVHGFIMKRILSKFVDVVTAKDVVSLGKKSQVAKRHPTRDSGYRFIS</sequence>
<dbReference type="PANTHER" id="PTHR43540:SF1">
    <property type="entry name" value="ISOCHORISMATASE HYDROLASE"/>
    <property type="match status" value="1"/>
</dbReference>
<dbReference type="Gene3D" id="3.40.50.850">
    <property type="entry name" value="Isochorismatase-like"/>
    <property type="match status" value="1"/>
</dbReference>
<accession>A0A8H5X0V6</accession>
<evidence type="ECO:0000256" key="2">
    <source>
        <dbReference type="ARBA" id="ARBA00022801"/>
    </source>
</evidence>
<dbReference type="PANTHER" id="PTHR43540">
    <property type="entry name" value="PEROXYUREIDOACRYLATE/UREIDOACRYLATE AMIDOHYDROLASE-RELATED"/>
    <property type="match status" value="1"/>
</dbReference>
<organism evidence="4 5">
    <name type="scientific">Fusarium denticulatum</name>
    <dbReference type="NCBI Taxonomy" id="48507"/>
    <lineage>
        <taxon>Eukaryota</taxon>
        <taxon>Fungi</taxon>
        <taxon>Dikarya</taxon>
        <taxon>Ascomycota</taxon>
        <taxon>Pezizomycotina</taxon>
        <taxon>Sordariomycetes</taxon>
        <taxon>Hypocreomycetidae</taxon>
        <taxon>Hypocreales</taxon>
        <taxon>Nectriaceae</taxon>
        <taxon>Fusarium</taxon>
        <taxon>Fusarium fujikuroi species complex</taxon>
    </lineage>
</organism>
<protein>
    <recommendedName>
        <fullName evidence="3">Isochorismatase-like domain-containing protein</fullName>
    </recommendedName>
</protein>
<gene>
    <name evidence="4" type="ORF">FDENT_9053</name>
</gene>
<comment type="similarity">
    <text evidence="1">Belongs to the isochorismatase family.</text>
</comment>
<dbReference type="Pfam" id="PF00857">
    <property type="entry name" value="Isochorismatase"/>
    <property type="match status" value="1"/>
</dbReference>
<evidence type="ECO:0000313" key="4">
    <source>
        <dbReference type="EMBL" id="KAF5678170.1"/>
    </source>
</evidence>
<name>A0A8H5X0V6_9HYPO</name>
<feature type="domain" description="Isochorismatase-like" evidence="3">
    <location>
        <begin position="136"/>
        <end position="223"/>
    </location>
</feature>
<dbReference type="GO" id="GO:0016787">
    <property type="term" value="F:hydrolase activity"/>
    <property type="evidence" value="ECO:0007669"/>
    <property type="project" value="UniProtKB-KW"/>
</dbReference>
<proteinExistence type="inferred from homology"/>
<evidence type="ECO:0000256" key="1">
    <source>
        <dbReference type="ARBA" id="ARBA00006336"/>
    </source>
</evidence>
<dbReference type="AlphaFoldDB" id="A0A8H5X0V6"/>
<keyword evidence="2" id="KW-0378">Hydrolase</keyword>
<dbReference type="InterPro" id="IPR036380">
    <property type="entry name" value="Isochorismatase-like_sf"/>
</dbReference>
<evidence type="ECO:0000259" key="3">
    <source>
        <dbReference type="Pfam" id="PF00857"/>
    </source>
</evidence>